<accession>A0A6J6JWI8</accession>
<feature type="transmembrane region" description="Helical" evidence="1">
    <location>
        <begin position="157"/>
        <end position="173"/>
    </location>
</feature>
<reference evidence="2" key="1">
    <citation type="submission" date="2020-05" db="EMBL/GenBank/DDBJ databases">
        <authorList>
            <person name="Chiriac C."/>
            <person name="Salcher M."/>
            <person name="Ghai R."/>
            <person name="Kavagutti S V."/>
        </authorList>
    </citation>
    <scope>NUCLEOTIDE SEQUENCE</scope>
</reference>
<dbReference type="EMBL" id="CAEZVQ010000141">
    <property type="protein sequence ID" value="CAB4640808.1"/>
    <property type="molecule type" value="Genomic_DNA"/>
</dbReference>
<gene>
    <name evidence="2" type="ORF">UFOPK2086_00971</name>
</gene>
<proteinExistence type="predicted"/>
<sequence>MPQVPKVNPKTTIIASTLATWILLGVAAPWQQLADDYSFSVGIVLTVWGWLFFLAVAIGILVPSPISLTVTKGITPLTLLCAFLATSPIGIFGALAAFIITWSALFADVMVQGSAYGEETRFALRTPVPHWAPSVVAWGLLAGSFLGGTLLIAASNYVVGAPLLVIGLVLARTVPRRLHLLSRRWLVIVPAGIVVHDHLVLAETMMNMRSKILSITKVDVSGETADFTGGVAGPRIAVHLTESDKVALSKITAKTLGTANALHVKAFSFAPRRVDAALAAIR</sequence>
<protein>
    <submittedName>
        <fullName evidence="2">Unannotated protein</fullName>
    </submittedName>
</protein>
<feature type="transmembrane region" description="Helical" evidence="1">
    <location>
        <begin position="12"/>
        <end position="31"/>
    </location>
</feature>
<organism evidence="2">
    <name type="scientific">freshwater metagenome</name>
    <dbReference type="NCBI Taxonomy" id="449393"/>
    <lineage>
        <taxon>unclassified sequences</taxon>
        <taxon>metagenomes</taxon>
        <taxon>ecological metagenomes</taxon>
    </lineage>
</organism>
<keyword evidence="1" id="KW-0812">Transmembrane</keyword>
<feature type="transmembrane region" description="Helical" evidence="1">
    <location>
        <begin position="37"/>
        <end position="62"/>
    </location>
</feature>
<feature type="transmembrane region" description="Helical" evidence="1">
    <location>
        <begin position="74"/>
        <end position="100"/>
    </location>
</feature>
<evidence type="ECO:0000256" key="1">
    <source>
        <dbReference type="SAM" id="Phobius"/>
    </source>
</evidence>
<name>A0A6J6JWI8_9ZZZZ</name>
<dbReference type="AlphaFoldDB" id="A0A6J6JWI8"/>
<evidence type="ECO:0000313" key="2">
    <source>
        <dbReference type="EMBL" id="CAB4640808.1"/>
    </source>
</evidence>
<keyword evidence="1" id="KW-1133">Transmembrane helix</keyword>
<keyword evidence="1" id="KW-0472">Membrane</keyword>